<protein>
    <submittedName>
        <fullName evidence="2">Uncharacterized protein</fullName>
    </submittedName>
</protein>
<dbReference type="OrthoDB" id="5525708at2"/>
<keyword evidence="1" id="KW-0732">Signal</keyword>
<dbReference type="EMBL" id="CP041186">
    <property type="protein sequence ID" value="QDG51031.1"/>
    <property type="molecule type" value="Genomic_DNA"/>
</dbReference>
<evidence type="ECO:0000313" key="3">
    <source>
        <dbReference type="Proteomes" id="UP000315995"/>
    </source>
</evidence>
<sequence>MKHLVHILALGTCLAWLLVATTGTAHADVANQKRTSLVFSPHFQVFADIEGTVDAVEATRAFYRGATTFVSNHPEELYLVSQSDLERAVKTSRGFDDKLKIAELQTELGIDKYKKLEVDASREHLQEALEVYRLLNYQYANPERVAEVAMYVALSFIEQDAKTLQLFDMLQTMTLLDPSRSIREGYYPDEVVRVYRDARQSLIRVTREQGPDRTDAERLATFADTDFAVYGYAWPTGEGTHEVALYLYSRAEDRFLQPESLEVDNLDPATLRAAGNRLMSRYLPCFERPAEPRVSTVVDTDGDSPFSLEFGAAYTSFMQYPGQLAETKPWGNLGLSVNARLLLTRDFSVVAGAHFLNSMSDYAGLLASDFITFRGFLGGDMGIDLGDFNLGVQISAEATSLTDFDAYADKVCAAGRQSCGQTTLDAPGLLVGINARPRIIWHAHRQFSLLASVSGSYYVFPLSGREFNFPLTTQMGVSYRF</sequence>
<dbReference type="Proteomes" id="UP000315995">
    <property type="component" value="Chromosome"/>
</dbReference>
<evidence type="ECO:0000256" key="1">
    <source>
        <dbReference type="SAM" id="SignalP"/>
    </source>
</evidence>
<feature type="signal peptide" evidence="1">
    <location>
        <begin position="1"/>
        <end position="27"/>
    </location>
</feature>
<gene>
    <name evidence="2" type="ORF">FIV42_09890</name>
</gene>
<accession>A0A4Y6PRT8</accession>
<name>A0A4Y6PRT8_PERCE</name>
<evidence type="ECO:0000313" key="2">
    <source>
        <dbReference type="EMBL" id="QDG51031.1"/>
    </source>
</evidence>
<dbReference type="RefSeq" id="WP_141197520.1">
    <property type="nucleotide sequence ID" value="NZ_CP041186.1"/>
</dbReference>
<organism evidence="2 3">
    <name type="scientific">Persicimonas caeni</name>
    <dbReference type="NCBI Taxonomy" id="2292766"/>
    <lineage>
        <taxon>Bacteria</taxon>
        <taxon>Deltaproteobacteria</taxon>
        <taxon>Bradymonadales</taxon>
        <taxon>Bradymonadaceae</taxon>
        <taxon>Persicimonas</taxon>
    </lineage>
</organism>
<proteinExistence type="predicted"/>
<feature type="chain" id="PRO_5030106321" evidence="1">
    <location>
        <begin position="28"/>
        <end position="481"/>
    </location>
</feature>
<dbReference type="AlphaFoldDB" id="A0A4Y6PRT8"/>
<keyword evidence="3" id="KW-1185">Reference proteome</keyword>
<reference evidence="2 3" key="1">
    <citation type="submission" date="2019-06" db="EMBL/GenBank/DDBJ databases">
        <title>Persicimonas caeni gen. nov., sp. nov., a predatory bacterium isolated from solar saltern.</title>
        <authorList>
            <person name="Wang S."/>
        </authorList>
    </citation>
    <scope>NUCLEOTIDE SEQUENCE [LARGE SCALE GENOMIC DNA]</scope>
    <source>
        <strain evidence="2 3">YN101</strain>
    </source>
</reference>
<accession>A0A5B8Y301</accession>